<accession>A0AA88HDR7</accession>
<dbReference type="SUPFAM" id="SSF57889">
    <property type="entry name" value="Cysteine-rich domain"/>
    <property type="match status" value="1"/>
</dbReference>
<dbReference type="Pfam" id="PF00130">
    <property type="entry name" value="C1_1"/>
    <property type="match status" value="1"/>
</dbReference>
<feature type="domain" description="Phorbol-ester/DAG-type" evidence="7">
    <location>
        <begin position="172"/>
        <end position="226"/>
    </location>
</feature>
<dbReference type="PROSITE" id="PS50081">
    <property type="entry name" value="ZF_DAG_PE_2"/>
    <property type="match status" value="1"/>
</dbReference>
<evidence type="ECO:0000256" key="6">
    <source>
        <dbReference type="SAM" id="Coils"/>
    </source>
</evidence>
<feature type="coiled-coil region" evidence="6">
    <location>
        <begin position="120"/>
        <end position="164"/>
    </location>
</feature>
<keyword evidence="6" id="KW-0175">Coiled coil</keyword>
<evidence type="ECO:0000256" key="2">
    <source>
        <dbReference type="ARBA" id="ARBA00022737"/>
    </source>
</evidence>
<evidence type="ECO:0000256" key="4">
    <source>
        <dbReference type="ARBA" id="ARBA00022833"/>
    </source>
</evidence>
<dbReference type="PANTHER" id="PTHR12326:SF3">
    <property type="entry name" value="DIFFERENTIALLY EXPRESSED IN FDCP 8 HOMOLOG"/>
    <property type="match status" value="1"/>
</dbReference>
<evidence type="ECO:0000256" key="5">
    <source>
        <dbReference type="ARBA" id="ARBA00029450"/>
    </source>
</evidence>
<comment type="caution">
    <text evidence="8">The sequence shown here is derived from an EMBL/GenBank/DDBJ whole genome shotgun (WGS) entry which is preliminary data.</text>
</comment>
<sequence>MESPSKGEQVAKTEFAAPRSSAPSLLSSLLSAPRTGLGAGMNMVMSLPGAFGQGPGILYSGATNAMNVTCEMIKTRIPNLPFGSDWTGSDHEEDSLSLDLDENHFAAPEAGLLKCEEDLIKMIEFTKDEIMNKFDNLEERRTLVSKLIELRLQLQELKEKKEERVTSIVVKEHKFESISPMKLKKGRVFCEACSGLVWIYLQSWYRCIGCGYVVHGRCTESVRRVCAAFRIKESKSLITKICPEKGLHNQIYACVECGTVLSRNYKASEPRLCDYTGLYFCPTCHWNKKSIIPARVIHNWDFKPRPVSNGSYQYLRIMEKVAVINMDDLNHKIFGLVEELDRLKELRQIILAAKEYLIACETAANQRILSVLKHRSHFIETSASYSLADLIDLESGVLLPFIENIVGKFEKHIEVDCKDCQNKGLMCNFCFKGTPLFSYQSTVSVLHCCKTLVHKECSLKFVKCPCDKNEDVT</sequence>
<dbReference type="EMBL" id="JAVRJZ010000020">
    <property type="protein sequence ID" value="KAK2705573.1"/>
    <property type="molecule type" value="Genomic_DNA"/>
</dbReference>
<evidence type="ECO:0000259" key="7">
    <source>
        <dbReference type="PROSITE" id="PS50081"/>
    </source>
</evidence>
<dbReference type="SMART" id="SM01175">
    <property type="entry name" value="DUF4206"/>
    <property type="match status" value="1"/>
</dbReference>
<name>A0AA88HDR7_ARTSF</name>
<proteinExistence type="inferred from homology"/>
<evidence type="ECO:0000313" key="8">
    <source>
        <dbReference type="EMBL" id="KAK2705576.1"/>
    </source>
</evidence>
<protein>
    <recommendedName>
        <fullName evidence="7">Phorbol-ester/DAG-type domain-containing protein</fullName>
    </recommendedName>
</protein>
<dbReference type="InterPro" id="IPR025258">
    <property type="entry name" value="RH_dom"/>
</dbReference>
<keyword evidence="9" id="KW-1185">Reference proteome</keyword>
<reference evidence="8" key="1">
    <citation type="submission" date="2023-07" db="EMBL/GenBank/DDBJ databases">
        <title>Chromosome-level genome assembly of Artemia franciscana.</title>
        <authorList>
            <person name="Jo E."/>
        </authorList>
    </citation>
    <scope>NUCLEOTIDE SEQUENCE</scope>
    <source>
        <tissue evidence="8">Whole body</tissue>
    </source>
</reference>
<dbReference type="PANTHER" id="PTHR12326">
    <property type="entry name" value="PLECKSTRIN HOMOLOGY DOMAIN CONTAINING PROTEIN"/>
    <property type="match status" value="1"/>
</dbReference>
<dbReference type="GO" id="GO:0008270">
    <property type="term" value="F:zinc ion binding"/>
    <property type="evidence" value="ECO:0007669"/>
    <property type="project" value="UniProtKB-KW"/>
</dbReference>
<dbReference type="EMBL" id="JAVRJZ010000020">
    <property type="protein sequence ID" value="KAK2705576.1"/>
    <property type="molecule type" value="Genomic_DNA"/>
</dbReference>
<dbReference type="Gene3D" id="3.30.60.20">
    <property type="match status" value="1"/>
</dbReference>
<evidence type="ECO:0000313" key="9">
    <source>
        <dbReference type="Proteomes" id="UP001187531"/>
    </source>
</evidence>
<gene>
    <name evidence="8" type="ORF">QYM36_015835</name>
</gene>
<dbReference type="InterPro" id="IPR047983">
    <property type="entry name" value="DEF8_C1"/>
</dbReference>
<keyword evidence="4" id="KW-0862">Zinc</keyword>
<evidence type="ECO:0000256" key="1">
    <source>
        <dbReference type="ARBA" id="ARBA00022723"/>
    </source>
</evidence>
<keyword evidence="1" id="KW-0479">Metal-binding</keyword>
<dbReference type="InterPro" id="IPR046349">
    <property type="entry name" value="C1-like_sf"/>
</dbReference>
<organism evidence="8 9">
    <name type="scientific">Artemia franciscana</name>
    <name type="common">Brine shrimp</name>
    <name type="synonym">Artemia sanfranciscana</name>
    <dbReference type="NCBI Taxonomy" id="6661"/>
    <lineage>
        <taxon>Eukaryota</taxon>
        <taxon>Metazoa</taxon>
        <taxon>Ecdysozoa</taxon>
        <taxon>Arthropoda</taxon>
        <taxon>Crustacea</taxon>
        <taxon>Branchiopoda</taxon>
        <taxon>Anostraca</taxon>
        <taxon>Artemiidae</taxon>
        <taxon>Artemia</taxon>
    </lineage>
</organism>
<dbReference type="CDD" id="cd20819">
    <property type="entry name" value="C1_DEF8"/>
    <property type="match status" value="1"/>
</dbReference>
<dbReference type="AlphaFoldDB" id="A0AA88HDR7"/>
<dbReference type="InterPro" id="IPR002219">
    <property type="entry name" value="PKC_DAG/PE"/>
</dbReference>
<keyword evidence="3" id="KW-0863">Zinc-finger</keyword>
<dbReference type="InterPro" id="IPR051366">
    <property type="entry name" value="DEF8"/>
</dbReference>
<dbReference type="SMART" id="SM00109">
    <property type="entry name" value="C1"/>
    <property type="match status" value="1"/>
</dbReference>
<comment type="similarity">
    <text evidence="5">Belongs to the DEF8 family.</text>
</comment>
<dbReference type="EMBL" id="JAVRJZ010000020">
    <property type="protein sequence ID" value="KAK2705574.1"/>
    <property type="molecule type" value="Genomic_DNA"/>
</dbReference>
<dbReference type="Proteomes" id="UP001187531">
    <property type="component" value="Unassembled WGS sequence"/>
</dbReference>
<dbReference type="Pfam" id="PF13901">
    <property type="entry name" value="RH_dom"/>
    <property type="match status" value="1"/>
</dbReference>
<keyword evidence="2" id="KW-0677">Repeat</keyword>
<evidence type="ECO:0000256" key="3">
    <source>
        <dbReference type="ARBA" id="ARBA00022771"/>
    </source>
</evidence>
<dbReference type="EMBL" id="JAVRJZ010000020">
    <property type="protein sequence ID" value="KAK2705575.1"/>
    <property type="molecule type" value="Genomic_DNA"/>
</dbReference>